<reference evidence="2 3" key="1">
    <citation type="submission" date="2017-06" db="EMBL/GenBank/DDBJ databases">
        <authorList>
            <person name="Kim H.J."/>
            <person name="Triplett B.A."/>
        </authorList>
    </citation>
    <scope>NUCLEOTIDE SEQUENCE [LARGE SCALE GENOMIC DNA]</scope>
    <source>
        <strain evidence="2 3">DSM 14713</strain>
    </source>
</reference>
<feature type="signal peptide" evidence="1">
    <location>
        <begin position="1"/>
        <end position="23"/>
    </location>
</feature>
<evidence type="ECO:0000313" key="2">
    <source>
        <dbReference type="EMBL" id="ATB27136.1"/>
    </source>
</evidence>
<name>A0A286NVG1_9BACT</name>
<keyword evidence="1" id="KW-0732">Signal</keyword>
<dbReference type="PROSITE" id="PS51257">
    <property type="entry name" value="PROKAR_LIPOPROTEIN"/>
    <property type="match status" value="1"/>
</dbReference>
<dbReference type="AlphaFoldDB" id="A0A286NVG1"/>
<dbReference type="KEGG" id="mbd:MEBOL_000574"/>
<proteinExistence type="predicted"/>
<feature type="chain" id="PRO_5012402934" evidence="1">
    <location>
        <begin position="24"/>
        <end position="326"/>
    </location>
</feature>
<sequence length="326" mass="32602">MRGGSWIHAVVLGVLAWGASAGAAIPVGGACTLPSECGPAPYTCIERIFRPSGSEAWVGGYCSRPCGSTQDCPSGSQCVAALDGAYCLDQCEPALPGQCRASYICDQVSTGGDVCVPTCSAENDCAPDYTCRSCDKRCVPKQLPGVRIGMPCDADAQCGTGESCLWVNGHSQGICSQPCGAEAGACSSTCPGGSSCQKVGSDEAFMCVRACEQGTCNPALQCAAFPEGASGCLPPCRTQADCPMGSTCSGAGQCVGPQPADAGCSSCEGPRDAGSPVPPPLNGGTGPGPVPGPGCGCQGSAVNAPGFLGALAVFFVASRRRRCQRP</sequence>
<evidence type="ECO:0000256" key="1">
    <source>
        <dbReference type="SAM" id="SignalP"/>
    </source>
</evidence>
<protein>
    <submittedName>
        <fullName evidence="2">Uncharacterized protein</fullName>
    </submittedName>
</protein>
<dbReference type="EMBL" id="CP022163">
    <property type="protein sequence ID" value="ATB27136.1"/>
    <property type="molecule type" value="Genomic_DNA"/>
</dbReference>
<keyword evidence="3" id="KW-1185">Reference proteome</keyword>
<dbReference type="Proteomes" id="UP000217289">
    <property type="component" value="Chromosome"/>
</dbReference>
<accession>A0A286NVG1</accession>
<evidence type="ECO:0000313" key="3">
    <source>
        <dbReference type="Proteomes" id="UP000217289"/>
    </source>
</evidence>
<gene>
    <name evidence="2" type="ORF">MEBOL_000574</name>
</gene>
<organism evidence="2 3">
    <name type="scientific">Melittangium boletus DSM 14713</name>
    <dbReference type="NCBI Taxonomy" id="1294270"/>
    <lineage>
        <taxon>Bacteria</taxon>
        <taxon>Pseudomonadati</taxon>
        <taxon>Myxococcota</taxon>
        <taxon>Myxococcia</taxon>
        <taxon>Myxococcales</taxon>
        <taxon>Cystobacterineae</taxon>
        <taxon>Archangiaceae</taxon>
        <taxon>Melittangium</taxon>
    </lineage>
</organism>